<organism evidence="2 3">
    <name type="scientific">Shewanella benthica</name>
    <dbReference type="NCBI Taxonomy" id="43661"/>
    <lineage>
        <taxon>Bacteria</taxon>
        <taxon>Pseudomonadati</taxon>
        <taxon>Pseudomonadota</taxon>
        <taxon>Gammaproteobacteria</taxon>
        <taxon>Alteromonadales</taxon>
        <taxon>Shewanellaceae</taxon>
        <taxon>Shewanella</taxon>
    </lineage>
</organism>
<proteinExistence type="predicted"/>
<evidence type="ECO:0000313" key="3">
    <source>
        <dbReference type="Proteomes" id="UP000250123"/>
    </source>
</evidence>
<keyword evidence="2" id="KW-0808">Transferase</keyword>
<dbReference type="GO" id="GO:0016740">
    <property type="term" value="F:transferase activity"/>
    <property type="evidence" value="ECO:0007669"/>
    <property type="project" value="UniProtKB-KW"/>
</dbReference>
<dbReference type="SUPFAM" id="SSF51161">
    <property type="entry name" value="Trimeric LpxA-like enzymes"/>
    <property type="match status" value="1"/>
</dbReference>
<dbReference type="OrthoDB" id="9815592at2"/>
<evidence type="ECO:0000256" key="1">
    <source>
        <dbReference type="SAM" id="Phobius"/>
    </source>
</evidence>
<dbReference type="Pfam" id="PF14602">
    <property type="entry name" value="Hexapep_2"/>
    <property type="match status" value="1"/>
</dbReference>
<dbReference type="Gene3D" id="2.160.10.10">
    <property type="entry name" value="Hexapeptide repeat proteins"/>
    <property type="match status" value="1"/>
</dbReference>
<dbReference type="AlphaFoldDB" id="A0A330MCD3"/>
<dbReference type="Proteomes" id="UP000250123">
    <property type="component" value="Chromosome SHEWBE"/>
</dbReference>
<dbReference type="PANTHER" id="PTHR23416">
    <property type="entry name" value="SIALIC ACID SYNTHASE-RELATED"/>
    <property type="match status" value="1"/>
</dbReference>
<feature type="transmembrane region" description="Helical" evidence="1">
    <location>
        <begin position="12"/>
        <end position="30"/>
    </location>
</feature>
<dbReference type="PANTHER" id="PTHR23416:SF78">
    <property type="entry name" value="LIPOPOLYSACCHARIDE BIOSYNTHESIS O-ACETYL TRANSFERASE WBBJ-RELATED"/>
    <property type="match status" value="1"/>
</dbReference>
<keyword evidence="1" id="KW-0812">Transmembrane</keyword>
<protein>
    <submittedName>
        <fullName evidence="2">Putative lipopolysaccharide biosynthesis O-acetyl transferase wbbJ</fullName>
    </submittedName>
</protein>
<sequence>MYFKTKILKGYTVYNFLITGTSFLYTKIFYNSAKLIRLPFRFRCLGEFSFGSCLTIGVHNRFDVFEFAKLNIGDNVQINDYCHLACADNVSIGNDTLIASRVFITDHDHDFNSGLTKPADWPLLSLPVTIGQRCWIGEGVCILKGVSLGNDCIVGANSVVTKNFPSGSIIGGVPAKLIRNREVIDNKVEL</sequence>
<dbReference type="KEGG" id="sbk:SHEWBE_3524"/>
<evidence type="ECO:0000313" key="2">
    <source>
        <dbReference type="EMBL" id="SQH77487.1"/>
    </source>
</evidence>
<reference evidence="3" key="1">
    <citation type="submission" date="2018-06" db="EMBL/GenBank/DDBJ databases">
        <authorList>
            <person name="Cea G.-C."/>
            <person name="William W."/>
        </authorList>
    </citation>
    <scope>NUCLEOTIDE SEQUENCE [LARGE SCALE GENOMIC DNA]</scope>
    <source>
        <strain evidence="3">DB21MT-2</strain>
    </source>
</reference>
<dbReference type="InterPro" id="IPR051159">
    <property type="entry name" value="Hexapeptide_acetyltransf"/>
</dbReference>
<keyword evidence="1" id="KW-1133">Transmembrane helix</keyword>
<dbReference type="RefSeq" id="WP_112353356.1">
    <property type="nucleotide sequence ID" value="NZ_LS483452.1"/>
</dbReference>
<dbReference type="InterPro" id="IPR001451">
    <property type="entry name" value="Hexapep"/>
</dbReference>
<dbReference type="EMBL" id="LS483452">
    <property type="protein sequence ID" value="SQH77487.1"/>
    <property type="molecule type" value="Genomic_DNA"/>
</dbReference>
<dbReference type="CDD" id="cd04647">
    <property type="entry name" value="LbH_MAT_like"/>
    <property type="match status" value="1"/>
</dbReference>
<keyword evidence="1" id="KW-0472">Membrane</keyword>
<name>A0A330MCD3_9GAMM</name>
<gene>
    <name evidence="2" type="ORF">SHEWBE_3524</name>
</gene>
<accession>A0A330MCD3</accession>
<dbReference type="InterPro" id="IPR011004">
    <property type="entry name" value="Trimer_LpxA-like_sf"/>
</dbReference>